<comment type="catalytic activity">
    <reaction evidence="1">
        <text>ATP + protein L-histidine = ADP + protein N-phospho-L-histidine.</text>
        <dbReference type="EC" id="2.7.13.3"/>
    </reaction>
</comment>
<dbReference type="InterPro" id="IPR000014">
    <property type="entry name" value="PAS"/>
</dbReference>
<gene>
    <name evidence="10" type="ORF">AAW51_0859</name>
</gene>
<evidence type="ECO:0000259" key="9">
    <source>
        <dbReference type="PROSITE" id="PS50113"/>
    </source>
</evidence>
<dbReference type="SUPFAM" id="SSF55785">
    <property type="entry name" value="PYP-like sensor domain (PAS domain)"/>
    <property type="match status" value="3"/>
</dbReference>
<dbReference type="Gene3D" id="3.30.565.10">
    <property type="entry name" value="Histidine kinase-like ATPase, C-terminal domain"/>
    <property type="match status" value="1"/>
</dbReference>
<dbReference type="SMART" id="SM00387">
    <property type="entry name" value="HATPase_c"/>
    <property type="match status" value="1"/>
</dbReference>
<dbReference type="Gene3D" id="3.40.50.2300">
    <property type="match status" value="1"/>
</dbReference>
<dbReference type="InterPro" id="IPR036097">
    <property type="entry name" value="HisK_dim/P_sf"/>
</dbReference>
<feature type="modified residue" description="4-aspartylphosphate" evidence="6">
    <location>
        <position position="726"/>
    </location>
</feature>
<dbReference type="InterPro" id="IPR001789">
    <property type="entry name" value="Sig_transdc_resp-reg_receiver"/>
</dbReference>
<dbReference type="GO" id="GO:0008168">
    <property type="term" value="F:methyltransferase activity"/>
    <property type="evidence" value="ECO:0007669"/>
    <property type="project" value="UniProtKB-KW"/>
</dbReference>
<dbReference type="InterPro" id="IPR011006">
    <property type="entry name" value="CheY-like_superfamily"/>
</dbReference>
<evidence type="ECO:0000259" key="8">
    <source>
        <dbReference type="PROSITE" id="PS50110"/>
    </source>
</evidence>
<feature type="domain" description="PAC" evidence="9">
    <location>
        <begin position="234"/>
        <end position="289"/>
    </location>
</feature>
<evidence type="ECO:0000256" key="5">
    <source>
        <dbReference type="ARBA" id="ARBA00022777"/>
    </source>
</evidence>
<dbReference type="PANTHER" id="PTHR43047">
    <property type="entry name" value="TWO-COMPONENT HISTIDINE PROTEIN KINASE"/>
    <property type="match status" value="1"/>
</dbReference>
<evidence type="ECO:0000256" key="2">
    <source>
        <dbReference type="ARBA" id="ARBA00012438"/>
    </source>
</evidence>
<reference evidence="10 11" key="1">
    <citation type="submission" date="2015-05" db="EMBL/GenBank/DDBJ databases">
        <authorList>
            <person name="Tang B."/>
            <person name="Yu Y."/>
        </authorList>
    </citation>
    <scope>NUCLEOTIDE SEQUENCE [LARGE SCALE GENOMIC DNA]</scope>
    <source>
        <strain evidence="10 11">DSM 7029</strain>
    </source>
</reference>
<keyword evidence="5" id="KW-0418">Kinase</keyword>
<dbReference type="Proteomes" id="UP000035352">
    <property type="component" value="Chromosome"/>
</dbReference>
<dbReference type="InterPro" id="IPR005467">
    <property type="entry name" value="His_kinase_dom"/>
</dbReference>
<evidence type="ECO:0000313" key="10">
    <source>
        <dbReference type="EMBL" id="AKJ27550.1"/>
    </source>
</evidence>
<keyword evidence="11" id="KW-1185">Reference proteome</keyword>
<dbReference type="InterPro" id="IPR013656">
    <property type="entry name" value="PAS_4"/>
</dbReference>
<dbReference type="GO" id="GO:0009927">
    <property type="term" value="F:histidine phosphotransfer kinase activity"/>
    <property type="evidence" value="ECO:0007669"/>
    <property type="project" value="TreeGrafter"/>
</dbReference>
<evidence type="ECO:0000313" key="11">
    <source>
        <dbReference type="Proteomes" id="UP000035352"/>
    </source>
</evidence>
<proteinExistence type="predicted"/>
<dbReference type="InterPro" id="IPR004358">
    <property type="entry name" value="Sig_transdc_His_kin-like_C"/>
</dbReference>
<dbReference type="InterPro" id="IPR036890">
    <property type="entry name" value="HATPase_C_sf"/>
</dbReference>
<dbReference type="PROSITE" id="PS50109">
    <property type="entry name" value="HIS_KIN"/>
    <property type="match status" value="1"/>
</dbReference>
<dbReference type="InterPro" id="IPR035965">
    <property type="entry name" value="PAS-like_dom_sf"/>
</dbReference>
<dbReference type="STRING" id="413882.AAW51_0859"/>
<evidence type="ECO:0000256" key="4">
    <source>
        <dbReference type="ARBA" id="ARBA00022679"/>
    </source>
</evidence>
<keyword evidence="4 10" id="KW-0808">Transferase</keyword>
<keyword evidence="10" id="KW-0489">Methyltransferase</keyword>
<dbReference type="SMART" id="SM00448">
    <property type="entry name" value="REC"/>
    <property type="match status" value="1"/>
</dbReference>
<dbReference type="SUPFAM" id="SSF47384">
    <property type="entry name" value="Homodimeric domain of signal transducing histidine kinase"/>
    <property type="match status" value="1"/>
</dbReference>
<dbReference type="InterPro" id="IPR000700">
    <property type="entry name" value="PAS-assoc_C"/>
</dbReference>
<keyword evidence="3 6" id="KW-0597">Phosphoprotein</keyword>
<dbReference type="PATRIC" id="fig|413882.6.peg.912"/>
<dbReference type="GO" id="GO:0032259">
    <property type="term" value="P:methylation"/>
    <property type="evidence" value="ECO:0007669"/>
    <property type="project" value="UniProtKB-KW"/>
</dbReference>
<dbReference type="SMART" id="SM00388">
    <property type="entry name" value="HisKA"/>
    <property type="match status" value="1"/>
</dbReference>
<evidence type="ECO:0000256" key="6">
    <source>
        <dbReference type="PROSITE-ProRule" id="PRU00169"/>
    </source>
</evidence>
<dbReference type="EC" id="2.7.13.3" evidence="2"/>
<dbReference type="Pfam" id="PF08448">
    <property type="entry name" value="PAS_4"/>
    <property type="match status" value="2"/>
</dbReference>
<dbReference type="SMART" id="SM00091">
    <property type="entry name" value="PAS"/>
    <property type="match status" value="3"/>
</dbReference>
<feature type="domain" description="PAC" evidence="9">
    <location>
        <begin position="365"/>
        <end position="422"/>
    </location>
</feature>
<dbReference type="EMBL" id="CP011371">
    <property type="protein sequence ID" value="AKJ27550.1"/>
    <property type="molecule type" value="Genomic_DNA"/>
</dbReference>
<dbReference type="GO" id="GO:0000155">
    <property type="term" value="F:phosphorelay sensor kinase activity"/>
    <property type="evidence" value="ECO:0007669"/>
    <property type="project" value="InterPro"/>
</dbReference>
<sequence length="811" mass="88487">MRRLLLERDWSHTPLGPVERWPRSLRTAVEVVLHSPVPIVMLWGQDGVMIYNDAYSEFAGGRHPQLFGSKVLEGWPEVADFNRRVMEVGLQGGTLSFRDQPLVLYRTGLPENVWLDLDYSPLFGDDGRPAGVLAIVVETTQRVLAEQQKAALLERAESTAKTLQLWFEQAPGFVALLRGPTHVFEMVNHAYRQLIGHRSLIGKPMREALPEMPAQGFEQLLDSVYRSGEPYVGRAMRLQVQREPHGPLAEAFVDFVYQPVFDADGAVTGIFVQGHEVTEQVRAVAALRESEERFRLAVESSSLGTFDCDFERESVLLSQRSRELFDVSGEVTPLATCMARIHPGDVAMVQDALAHARAGHREGRYNVRHRVVRNNGEVRWIDVAGRAQWRDGAGPTDAQAERMAGVLWDITEQQYLVETLRQADRRKDEFLATLAHELRNPIAPIRTAAHLLSKPSLGADQIAFCCDLIQRQSKTMALLLDDLLDVSRITSGKLTLRKAYVGIEAVVDAALETARPLLESKRHTLTVSMPEHAPQLDVDPLRVAQVLTNLLTNAAKYTDPGGSIRLEVALQDGRVEFRVIDNGVGIGADMLPSLFEMFHQAPGTLDRAQGGLGIGLALSRGLAELHGGTLDASSPGPGLGATFRLSLPVTAAAVPVTTAGAPGAPRGDAVAAPTRTRVVVADDNIDAAKTLALLLDLEGYEVHVAHDGMQAVELAARVRPQAAFLDIGMPKLDGYGAAAALRREAWGRDLLLVATTGWGQEDDRRRALAAGFDAHLTKPIDPDAAAALLAQAGTARQREAGPTRVPTPHLL</sequence>
<dbReference type="SUPFAM" id="SSF55874">
    <property type="entry name" value="ATPase domain of HSP90 chaperone/DNA topoisomerase II/histidine kinase"/>
    <property type="match status" value="1"/>
</dbReference>
<dbReference type="SUPFAM" id="SSF52172">
    <property type="entry name" value="CheY-like"/>
    <property type="match status" value="1"/>
</dbReference>
<dbReference type="InterPro" id="IPR013655">
    <property type="entry name" value="PAS_fold_3"/>
</dbReference>
<organism evidence="10 11">
    <name type="scientific">Caldimonas brevitalea</name>
    <dbReference type="NCBI Taxonomy" id="413882"/>
    <lineage>
        <taxon>Bacteria</taxon>
        <taxon>Pseudomonadati</taxon>
        <taxon>Pseudomonadota</taxon>
        <taxon>Betaproteobacteria</taxon>
        <taxon>Burkholderiales</taxon>
        <taxon>Sphaerotilaceae</taxon>
        <taxon>Caldimonas</taxon>
    </lineage>
</organism>
<dbReference type="PROSITE" id="PS50113">
    <property type="entry name" value="PAC"/>
    <property type="match status" value="2"/>
</dbReference>
<protein>
    <recommendedName>
        <fullName evidence="2">histidine kinase</fullName>
        <ecNumber evidence="2">2.7.13.3</ecNumber>
    </recommendedName>
</protein>
<dbReference type="Pfam" id="PF08447">
    <property type="entry name" value="PAS_3"/>
    <property type="match status" value="1"/>
</dbReference>
<dbReference type="PRINTS" id="PR00344">
    <property type="entry name" value="BCTRLSENSOR"/>
</dbReference>
<evidence type="ECO:0000259" key="7">
    <source>
        <dbReference type="PROSITE" id="PS50109"/>
    </source>
</evidence>
<dbReference type="KEGG" id="pbh:AAW51_0859"/>
<dbReference type="CDD" id="cd00082">
    <property type="entry name" value="HisKA"/>
    <property type="match status" value="1"/>
</dbReference>
<accession>A0A0G3BLW1</accession>
<dbReference type="AlphaFoldDB" id="A0A0G3BLW1"/>
<feature type="domain" description="Histidine kinase" evidence="7">
    <location>
        <begin position="433"/>
        <end position="651"/>
    </location>
</feature>
<dbReference type="Gene3D" id="3.30.450.20">
    <property type="entry name" value="PAS domain"/>
    <property type="match status" value="3"/>
</dbReference>
<dbReference type="InterPro" id="IPR003594">
    <property type="entry name" value="HATPase_dom"/>
</dbReference>
<feature type="domain" description="Response regulatory" evidence="8">
    <location>
        <begin position="677"/>
        <end position="793"/>
    </location>
</feature>
<dbReference type="Pfam" id="PF02518">
    <property type="entry name" value="HATPase_c"/>
    <property type="match status" value="1"/>
</dbReference>
<dbReference type="Pfam" id="PF00072">
    <property type="entry name" value="Response_reg"/>
    <property type="match status" value="1"/>
</dbReference>
<dbReference type="Pfam" id="PF00512">
    <property type="entry name" value="HisKA"/>
    <property type="match status" value="1"/>
</dbReference>
<dbReference type="PANTHER" id="PTHR43047:SF72">
    <property type="entry name" value="OSMOSENSING HISTIDINE PROTEIN KINASE SLN1"/>
    <property type="match status" value="1"/>
</dbReference>
<name>A0A0G3BLW1_9BURK</name>
<dbReference type="Gene3D" id="1.10.287.130">
    <property type="match status" value="1"/>
</dbReference>
<evidence type="ECO:0000256" key="3">
    <source>
        <dbReference type="ARBA" id="ARBA00022553"/>
    </source>
</evidence>
<dbReference type="CDD" id="cd17580">
    <property type="entry name" value="REC_2_DhkD-like"/>
    <property type="match status" value="1"/>
</dbReference>
<dbReference type="PROSITE" id="PS50110">
    <property type="entry name" value="RESPONSE_REGULATORY"/>
    <property type="match status" value="1"/>
</dbReference>
<dbReference type="InterPro" id="IPR003661">
    <property type="entry name" value="HisK_dim/P_dom"/>
</dbReference>
<dbReference type="GO" id="GO:0005886">
    <property type="term" value="C:plasma membrane"/>
    <property type="evidence" value="ECO:0007669"/>
    <property type="project" value="TreeGrafter"/>
</dbReference>
<evidence type="ECO:0000256" key="1">
    <source>
        <dbReference type="ARBA" id="ARBA00000085"/>
    </source>
</evidence>